<name>A0A8C4YD41_9SAUR</name>
<dbReference type="GO" id="GO:0000307">
    <property type="term" value="C:cyclin-dependent protein kinase holoenzyme complex"/>
    <property type="evidence" value="ECO:0007669"/>
    <property type="project" value="Ensembl"/>
</dbReference>
<keyword evidence="7" id="KW-1185">Reference proteome</keyword>
<dbReference type="SUPFAM" id="SSF47954">
    <property type="entry name" value="Cyclin-like"/>
    <property type="match status" value="1"/>
</dbReference>
<evidence type="ECO:0000256" key="1">
    <source>
        <dbReference type="ARBA" id="ARBA00010390"/>
    </source>
</evidence>
<sequence length="248" mass="26661">MSSSEVTNAPDVTQGRAVLGDVILNAVMASGSGAGGVTRWSLCTGSGGRHGAQPGGERPDWTGSHQDQDPFQGHPVHHGGRGEAGPAIYSCGHGLHHLPQFLHGHCGLGALRPLPGGHGCTVPGREGGGAAPTHPGHHQRQPPYLLHYLLSLRQWMNRHSWERTPVSAAAWALLRDSYHGGLCVRYPPQHVAVAVLYLALHCYGVEVPAHAQAQRPWWQVFSEDLSQTQIDQIVLDLIQIYTLDAEIS</sequence>
<dbReference type="Gene3D" id="1.10.472.10">
    <property type="entry name" value="Cyclin-like"/>
    <property type="match status" value="1"/>
</dbReference>
<dbReference type="InterPro" id="IPR048053">
    <property type="entry name" value="Cyclin-Q_second_cyclin_box"/>
</dbReference>
<evidence type="ECO:0000256" key="5">
    <source>
        <dbReference type="SAM" id="MobiDB-lite"/>
    </source>
</evidence>
<dbReference type="GeneTree" id="ENSGT00940000155445"/>
<organism evidence="6 7">
    <name type="scientific">Gopherus evgoodei</name>
    <name type="common">Goodes thornscrub tortoise</name>
    <dbReference type="NCBI Taxonomy" id="1825980"/>
    <lineage>
        <taxon>Eukaryota</taxon>
        <taxon>Metazoa</taxon>
        <taxon>Chordata</taxon>
        <taxon>Craniata</taxon>
        <taxon>Vertebrata</taxon>
        <taxon>Euteleostomi</taxon>
        <taxon>Archelosauria</taxon>
        <taxon>Testudinata</taxon>
        <taxon>Testudines</taxon>
        <taxon>Cryptodira</taxon>
        <taxon>Durocryptodira</taxon>
        <taxon>Testudinoidea</taxon>
        <taxon>Testudinidae</taxon>
        <taxon>Gopherus</taxon>
    </lineage>
</organism>
<dbReference type="AlphaFoldDB" id="A0A8C4YD41"/>
<evidence type="ECO:0000313" key="6">
    <source>
        <dbReference type="Ensembl" id="ENSGEVP00005023720.1"/>
    </source>
</evidence>
<evidence type="ECO:0000256" key="2">
    <source>
        <dbReference type="ARBA" id="ARBA00019501"/>
    </source>
</evidence>
<dbReference type="Ensembl" id="ENSGEVT00005024936.1">
    <property type="protein sequence ID" value="ENSGEVP00005023720.1"/>
    <property type="gene ID" value="ENSGEVG00005016840.1"/>
</dbReference>
<proteinExistence type="inferred from homology"/>
<evidence type="ECO:0000256" key="4">
    <source>
        <dbReference type="ARBA" id="ARBA00032419"/>
    </source>
</evidence>
<reference evidence="6" key="1">
    <citation type="submission" date="2025-08" db="UniProtKB">
        <authorList>
            <consortium name="Ensembl"/>
        </authorList>
    </citation>
    <scope>IDENTIFICATION</scope>
</reference>
<dbReference type="InterPro" id="IPR036915">
    <property type="entry name" value="Cyclin-like_sf"/>
</dbReference>
<feature type="compositionally biased region" description="Gly residues" evidence="5">
    <location>
        <begin position="45"/>
        <end position="54"/>
    </location>
</feature>
<evidence type="ECO:0000256" key="3">
    <source>
        <dbReference type="ARBA" id="ARBA00023127"/>
    </source>
</evidence>
<evidence type="ECO:0000313" key="7">
    <source>
        <dbReference type="Proteomes" id="UP000694390"/>
    </source>
</evidence>
<dbReference type="CDD" id="cd20535">
    <property type="entry name" value="CYCLIN_CCNM_CCNQ_rpt2"/>
    <property type="match status" value="1"/>
</dbReference>
<comment type="similarity">
    <text evidence="1">Belongs to the cyclin family. Cyclin-like FAM58 subfamily.</text>
</comment>
<dbReference type="GO" id="GO:0016538">
    <property type="term" value="F:cyclin-dependent protein serine/threonine kinase regulator activity"/>
    <property type="evidence" value="ECO:0007669"/>
    <property type="project" value="InterPro"/>
</dbReference>
<accession>A0A8C4YD41</accession>
<feature type="region of interest" description="Disordered" evidence="5">
    <location>
        <begin position="45"/>
        <end position="82"/>
    </location>
</feature>
<protein>
    <recommendedName>
        <fullName evidence="2">Cyclin-Q</fullName>
    </recommendedName>
    <alternativeName>
        <fullName evidence="4">Cyclin-related protein FAM58A</fullName>
    </alternativeName>
</protein>
<dbReference type="GO" id="GO:0006357">
    <property type="term" value="P:regulation of transcription by RNA polymerase II"/>
    <property type="evidence" value="ECO:0007669"/>
    <property type="project" value="InterPro"/>
</dbReference>
<dbReference type="OrthoDB" id="79090at2759"/>
<dbReference type="InterPro" id="IPR043198">
    <property type="entry name" value="Cyclin/Ssn8"/>
</dbReference>
<dbReference type="PANTHER" id="PTHR10026">
    <property type="entry name" value="CYCLIN"/>
    <property type="match status" value="1"/>
</dbReference>
<keyword evidence="3" id="KW-0195">Cyclin</keyword>
<dbReference type="FunFam" id="1.10.472.10:FF:000042">
    <property type="entry name" value="FAM58A isoform 1"/>
    <property type="match status" value="1"/>
</dbReference>
<dbReference type="GO" id="GO:1902749">
    <property type="term" value="P:regulation of cell cycle G2/M phase transition"/>
    <property type="evidence" value="ECO:0007669"/>
    <property type="project" value="Ensembl"/>
</dbReference>
<reference evidence="6" key="2">
    <citation type="submission" date="2025-09" db="UniProtKB">
        <authorList>
            <consortium name="Ensembl"/>
        </authorList>
    </citation>
    <scope>IDENTIFICATION</scope>
</reference>
<gene>
    <name evidence="6" type="primary">CCNQ</name>
</gene>
<dbReference type="Proteomes" id="UP000694390">
    <property type="component" value="Unassembled WGS sequence"/>
</dbReference>